<organism evidence="1 2">
    <name type="scientific">Candidatus Magnetoglobus multicellularis str. Araruama</name>
    <dbReference type="NCBI Taxonomy" id="890399"/>
    <lineage>
        <taxon>Bacteria</taxon>
        <taxon>Pseudomonadati</taxon>
        <taxon>Thermodesulfobacteriota</taxon>
        <taxon>Desulfobacteria</taxon>
        <taxon>Desulfobacterales</taxon>
        <taxon>Desulfobacteraceae</taxon>
        <taxon>Candidatus Magnetoglobus</taxon>
    </lineage>
</organism>
<comment type="caution">
    <text evidence="1">The sequence shown here is derived from an EMBL/GenBank/DDBJ whole genome shotgun (WGS) entry which is preliminary data.</text>
</comment>
<proteinExistence type="predicted"/>
<dbReference type="EMBL" id="ATBP01000534">
    <property type="protein sequence ID" value="ETR69901.1"/>
    <property type="molecule type" value="Genomic_DNA"/>
</dbReference>
<dbReference type="Proteomes" id="UP000189670">
    <property type="component" value="Unassembled WGS sequence"/>
</dbReference>
<protein>
    <submittedName>
        <fullName evidence="1">Peptidase</fullName>
    </submittedName>
</protein>
<evidence type="ECO:0000313" key="2">
    <source>
        <dbReference type="Proteomes" id="UP000189670"/>
    </source>
</evidence>
<feature type="non-terminal residue" evidence="1">
    <location>
        <position position="1935"/>
    </location>
</feature>
<sequence>TIIITIHDNTNTNLVNATISNNQLILALQPDQDGNAEITIRATANEKSVDDIFSLYVSRGDVPPEIAIPINDVNVFEDASSTTIDLTPVFTDPDNDDQEIVKSIAYNDNPALVNTTLTGNQLILSYESNESGSATLIVRATSKGKTVDDIFTITVIPVDDPPTLANAINDISVDEDASDQTLDLFDLFTDVDNEDTGIQTSLADNSNTNLVVATVANQTLHLSFQANQNGTAEITVMGTSNGLTVVDKCIVTVNPVDDPPVVANALDDVAMDINATSLTIGLTDVFFDIDNDNAAIIKTIQNTNSSLVTAELSNNNIVLTHEIGVEGQSTLTVKAISNGLEVVDTFNVYVNGSDLPPEIQTAIENVIVVEDTVSTHIDLATVFTDPDSDDLSIIKTVVSNSKLSLLSATITGNDLDLVYQADAFGVATITVRGTSQGKTVDTSFTVTVTPVDDLPVIVNAINDMTVHEDAPDSIIDLTTVFSDSDNDDQDIVKTVISNDNESLVTATLIDNQLVLSYLANASGTATIVIRATSGGKIVDDSFMLTVIPVDDPPTLANAITDIVTDEDAPDAMIDLTSVFSDIDNSEIQLSIVENTNSSLVESSIVETRLILSYQPNQHGTADITILGTSGGLNVEDRFAVVVNPVDDPPCVANAISDVALDIQVETLTIELTNVFADIDNSHIAKSILNNSNSDFVNASITENNLILTHQAGIEGETQITVQGLSNGLAIEDSFNVYAYESDIAPSIASPIEDITVTENAPDTSIDLTSVFTDPDNDDQSIAKIIVSNTNDSLVQATIAGNFLTLDYQPQGFGTSIITVRGTSRGKSVDDSFAVTVISVDDPPVVVNAIEDVTVDEDAPDTRIDLTSVFEDPDNENLLISIVSNSDESLISTHLTGYQLVLSPLSNANGTSTIVVRATSGDKSVDTSFMVTVIPVDDPPMIVNAIADVVDNEDAADRAIDLTGVFTDPDNYDTNIVVSIINNTNTDLVAANIAENILTFSYLPDQNGSANITIRATSNGLFVEDHLRITVNAIDDPPVVANAIDDVAMDINDESLVIDLANVFMDIDNATITKTIQSNTNNTLATVSISDNSLLIAHQAGIEGETEITIQAISNGQMVSDAFKIFVNASDQAPEINVPINDIVTTEDAASTKVNLLNVFTDPDNDDQRIEKLIVSNTNPSLVITALSENDLTLSYQPNAFGEATIVVRGTSLGKTVEDTFTVTVTAIDDPPVIQSAINDIIVDENAPDTRIELMSVFSDIDNDDSLITISIQKNTNDSLLTASITDNMLLLRYHENQSGEAAITIRGESNGQVIDDTFTVTVHSVDSPPEINTPIADLSVEMNADTVIIPLNDVFIDSDNDTIVTAIQTNTNPTLLSATITENVLKLSFETDQEGMAIITISATANDKTVNDSFNVYVSSSDLGPEILTPIDDFMVLEDSPDTRINLASVFTDPDNDDQSIEKSILSNTNESLVSTQITGNQLILSYISNASGTATIIVRGTSQGKTVDQSFQVTVAPVDDPPVIVNAISDLTIDEDADNQTIDLSDRFTDIDNEDTAIRTTIANNANISLVNATISENTLTLNFQANQSGTSEITVRGTSGGLYAEDTFIVTVNSVDDPPVVVNAIADISMNILAEIMVVALTDVFDDIDNDNDAIIKTIQNNTNANLITETISDNQLILMHQAGVEGQSTLTVQAISNGLAVTDSFNVYVTASDAAPMIANPIKDITVVEGADSTLIDLTSVFTDPDDDDLNIEKQIQSNTNEQLVSAMIDGNQLTLTYEQNNSGSAMITVRGTSKGQWVDNSFNIVVQPVDSPPEIANAIEDISLDEDAAPIVVSLNDVFTDVDSDNSAILKTIIENTNTQLLSATIADNDLTIYCLPNQYGTAILSVMADSNGLTVVDQMTVIVNPVDDPPEIANHISDIDIKEDAAPESM</sequence>
<name>A0A1V1P501_9BACT</name>
<feature type="non-terminal residue" evidence="1">
    <location>
        <position position="1"/>
    </location>
</feature>
<evidence type="ECO:0000313" key="1">
    <source>
        <dbReference type="EMBL" id="ETR69901.1"/>
    </source>
</evidence>
<accession>A0A1V1P501</accession>
<reference evidence="2" key="1">
    <citation type="submission" date="2012-11" db="EMBL/GenBank/DDBJ databases">
        <authorList>
            <person name="Lucero-Rivera Y.E."/>
            <person name="Tovar-Ramirez D."/>
        </authorList>
    </citation>
    <scope>NUCLEOTIDE SEQUENCE [LARGE SCALE GENOMIC DNA]</scope>
    <source>
        <strain evidence="2">Araruama</strain>
    </source>
</reference>
<gene>
    <name evidence="1" type="ORF">OMM_09204</name>
</gene>